<feature type="compositionally biased region" description="Acidic residues" evidence="10">
    <location>
        <begin position="615"/>
        <end position="625"/>
    </location>
</feature>
<evidence type="ECO:0000256" key="9">
    <source>
        <dbReference type="ARBA" id="ARBA00045241"/>
    </source>
</evidence>
<dbReference type="PANTHER" id="PTHR12748">
    <property type="entry name" value="ORIGIN RECOGNITION COMPLEX SUBUNIT 3"/>
    <property type="match status" value="1"/>
</dbReference>
<evidence type="ECO:0000259" key="11">
    <source>
        <dbReference type="Pfam" id="PF07034"/>
    </source>
</evidence>
<feature type="region of interest" description="Disordered" evidence="10">
    <location>
        <begin position="229"/>
        <end position="309"/>
    </location>
</feature>
<dbReference type="Pfam" id="PF19675">
    <property type="entry name" value="ORC3_ins"/>
    <property type="match status" value="1"/>
</dbReference>
<dbReference type="InterPro" id="IPR020795">
    <property type="entry name" value="ORC3"/>
</dbReference>
<sequence>MVIQQRYQTSSVTITWDELYNGAKLGDLIGVFAFKRQRQSKSKNGPRVSTLDYWSQALEWGEEGEAFKELTYRNYTRCWTIASDILQELQDNIHSRVFQSLITYIDRAGRKLTSLTVAPDLPSSLVHSLASVPTACLVTGVNMPDRDATFDSLVGLLRASVTPHVARLQSKECSTLRAAMYKMISQLIGGGGWATLEDDEEEEVVMAGPKVKRRQCTMAVLSVWYREQLSTGEEDPGHTKSPIKATQSPRKRAYPSSPRKKPFPGSPSKLSRSPVKRALSGSPSKTERDPQEVEGSPRKKIKSSIISQLPERSSKPPLVVILEDLESFHPRVLSDLVLICSEYRQAVPIVLVFGVATTPDKVHQSLSHNASACLAMEVFRAEPSTHYLTRVIEKVLMSTKLPFHLGGRPFKLLLDIFLYNDLSVENFIKGLKVCMMEHFMGHASSVLCCPAANRPALLRNVTSAQLDLVRKLPSFKTFVEAAPPKEQVALLLDDSHTKEVILSLLDKVDVWYARFCVLVKVVNALTNRIPGAPLGRQVREVLAVCLSRPLVDTEEFQEAEKGVRNMAREELLTVLQNVLDVLKEHHGEDKVLSELLNEVSLLMGRLSSMDQLTQTEEEEEEEEASADGSGGAAVTLGPSDRFRLREKLLEMAKKKPKKSSKYESLRSEVVHFLSDTFTSHLQPPTSQPLHEVLFFHSSQAVKRQLVGLPRPALTTALANPHHYLQCKCCQLEEPSSLVTSLPDLSVAYKLHLECGRLINLYDWLQAFVSVVGQEDEEDESSARSKKIDEKLQARFVLAVSELQFLGFIKPTKRKTDHVARLTWGAC</sequence>
<feature type="region of interest" description="Disordered" evidence="10">
    <location>
        <begin position="610"/>
        <end position="637"/>
    </location>
</feature>
<name>A0AAW0T231_SCYPA</name>
<keyword evidence="5" id="KW-0235">DNA replication</keyword>
<evidence type="ECO:0000256" key="2">
    <source>
        <dbReference type="ARBA" id="ARBA00010977"/>
    </source>
</evidence>
<feature type="domain" description="Origin recognition complex subunit 3 insertion" evidence="13">
    <location>
        <begin position="459"/>
        <end position="697"/>
    </location>
</feature>
<comment type="similarity">
    <text evidence="2">Belongs to the ORC3 family.</text>
</comment>
<evidence type="ECO:0000256" key="10">
    <source>
        <dbReference type="SAM" id="MobiDB-lite"/>
    </source>
</evidence>
<organism evidence="14 15">
    <name type="scientific">Scylla paramamosain</name>
    <name type="common">Mud crab</name>
    <dbReference type="NCBI Taxonomy" id="85552"/>
    <lineage>
        <taxon>Eukaryota</taxon>
        <taxon>Metazoa</taxon>
        <taxon>Ecdysozoa</taxon>
        <taxon>Arthropoda</taxon>
        <taxon>Crustacea</taxon>
        <taxon>Multicrustacea</taxon>
        <taxon>Malacostraca</taxon>
        <taxon>Eumalacostraca</taxon>
        <taxon>Eucarida</taxon>
        <taxon>Decapoda</taxon>
        <taxon>Pleocyemata</taxon>
        <taxon>Brachyura</taxon>
        <taxon>Eubrachyura</taxon>
        <taxon>Portunoidea</taxon>
        <taxon>Portunidae</taxon>
        <taxon>Portuninae</taxon>
        <taxon>Scylla</taxon>
    </lineage>
</organism>
<feature type="compositionally biased region" description="Basic and acidic residues" evidence="10">
    <location>
        <begin position="285"/>
        <end position="297"/>
    </location>
</feature>
<evidence type="ECO:0000256" key="6">
    <source>
        <dbReference type="ARBA" id="ARBA00023125"/>
    </source>
</evidence>
<comment type="caution">
    <text evidence="14">The sequence shown here is derived from an EMBL/GenBank/DDBJ whole genome shotgun (WGS) entry which is preliminary data.</text>
</comment>
<dbReference type="GO" id="GO:0003688">
    <property type="term" value="F:DNA replication origin binding"/>
    <property type="evidence" value="ECO:0007669"/>
    <property type="project" value="TreeGrafter"/>
</dbReference>
<feature type="domain" description="Origin recognition complex subunit 3 N-terminal" evidence="11">
    <location>
        <begin position="30"/>
        <end position="447"/>
    </location>
</feature>
<comment type="subcellular location">
    <subcellularLocation>
        <location evidence="1">Nucleus</location>
    </subcellularLocation>
</comment>
<dbReference type="GO" id="GO:0005664">
    <property type="term" value="C:nuclear origin of replication recognition complex"/>
    <property type="evidence" value="ECO:0007669"/>
    <property type="project" value="InterPro"/>
</dbReference>
<comment type="function">
    <text evidence="9">Component of the origin recognition complex (ORC) that binds origins of replication. DNA-binding is ATP-dependent. The specific DNA sequences that define origins of replication have not been identified yet. ORC is required to assemble the pre-replication complex necessary to initiate DNA replication. Binds histone H3 and H4 trimethylation marks H3K9me3, H3K27me3 and H4K20me3.</text>
</comment>
<feature type="compositionally biased region" description="Basic residues" evidence="10">
    <location>
        <begin position="249"/>
        <end position="262"/>
    </location>
</feature>
<evidence type="ECO:0000256" key="3">
    <source>
        <dbReference type="ARBA" id="ARBA00019085"/>
    </source>
</evidence>
<keyword evidence="7" id="KW-0539">Nucleus</keyword>
<dbReference type="GO" id="GO:0031261">
    <property type="term" value="C:DNA replication preinitiation complex"/>
    <property type="evidence" value="ECO:0007669"/>
    <property type="project" value="TreeGrafter"/>
</dbReference>
<keyword evidence="15" id="KW-1185">Reference proteome</keyword>
<evidence type="ECO:0000259" key="13">
    <source>
        <dbReference type="Pfam" id="PF19675"/>
    </source>
</evidence>
<dbReference type="InterPro" id="IPR045667">
    <property type="entry name" value="ORC3_N"/>
</dbReference>
<evidence type="ECO:0000256" key="5">
    <source>
        <dbReference type="ARBA" id="ARBA00022705"/>
    </source>
</evidence>
<dbReference type="Pfam" id="PF18137">
    <property type="entry name" value="WHD_ORC"/>
    <property type="match status" value="1"/>
</dbReference>
<feature type="domain" description="Origin recognition complex subunit 3 winged helix C-terminal" evidence="12">
    <location>
        <begin position="710"/>
        <end position="823"/>
    </location>
</feature>
<evidence type="ECO:0000313" key="14">
    <source>
        <dbReference type="EMBL" id="KAK8381466.1"/>
    </source>
</evidence>
<dbReference type="Pfam" id="PF07034">
    <property type="entry name" value="ORC3_N"/>
    <property type="match status" value="1"/>
</dbReference>
<dbReference type="Proteomes" id="UP001487740">
    <property type="component" value="Unassembled WGS sequence"/>
</dbReference>
<dbReference type="AlphaFoldDB" id="A0AAW0T231"/>
<evidence type="ECO:0000256" key="7">
    <source>
        <dbReference type="ARBA" id="ARBA00023242"/>
    </source>
</evidence>
<keyword evidence="4" id="KW-0597">Phosphoprotein</keyword>
<dbReference type="GO" id="GO:0006270">
    <property type="term" value="P:DNA replication initiation"/>
    <property type="evidence" value="ECO:0007669"/>
    <property type="project" value="TreeGrafter"/>
</dbReference>
<keyword evidence="6" id="KW-0238">DNA-binding</keyword>
<dbReference type="PANTHER" id="PTHR12748:SF0">
    <property type="entry name" value="ORIGIN RECOGNITION COMPLEX SUBUNIT 3"/>
    <property type="match status" value="1"/>
</dbReference>
<dbReference type="EMBL" id="JARAKH010000040">
    <property type="protein sequence ID" value="KAK8381466.1"/>
    <property type="molecule type" value="Genomic_DNA"/>
</dbReference>
<evidence type="ECO:0000256" key="4">
    <source>
        <dbReference type="ARBA" id="ARBA00022553"/>
    </source>
</evidence>
<evidence type="ECO:0000256" key="8">
    <source>
        <dbReference type="ARBA" id="ARBA00026084"/>
    </source>
</evidence>
<dbReference type="InterPro" id="IPR045663">
    <property type="entry name" value="ORC3_ins"/>
</dbReference>
<proteinExistence type="inferred from homology"/>
<dbReference type="InterPro" id="IPR040855">
    <property type="entry name" value="ORC_WH_C"/>
</dbReference>
<comment type="subunit">
    <text evidence="8">Component of ORC, a complex composed of at least 6 subunits: ORC1, ORC2, ORC3, ORC4, ORC5 and ORC6. ORC is regulated in a cell-cycle dependent manner. It is sequentially assembled at the exit from anaphase of mitosis and disassembled as cells enter S phase.</text>
</comment>
<reference evidence="14 15" key="1">
    <citation type="submission" date="2023-03" db="EMBL/GenBank/DDBJ databases">
        <title>High-quality genome of Scylla paramamosain provides insights in environmental adaptation.</title>
        <authorList>
            <person name="Zhang L."/>
        </authorList>
    </citation>
    <scope>NUCLEOTIDE SEQUENCE [LARGE SCALE GENOMIC DNA]</scope>
    <source>
        <strain evidence="14">LZ_2023a</strain>
        <tissue evidence="14">Muscle</tissue>
    </source>
</reference>
<dbReference type="GO" id="GO:0005656">
    <property type="term" value="C:nuclear pre-replicative complex"/>
    <property type="evidence" value="ECO:0007669"/>
    <property type="project" value="TreeGrafter"/>
</dbReference>
<accession>A0AAW0T231</accession>
<evidence type="ECO:0000256" key="1">
    <source>
        <dbReference type="ARBA" id="ARBA00004123"/>
    </source>
</evidence>
<evidence type="ECO:0000313" key="15">
    <source>
        <dbReference type="Proteomes" id="UP001487740"/>
    </source>
</evidence>
<evidence type="ECO:0000259" key="12">
    <source>
        <dbReference type="Pfam" id="PF18137"/>
    </source>
</evidence>
<gene>
    <name evidence="14" type="ORF">O3P69_018502</name>
</gene>
<dbReference type="CDD" id="cd20704">
    <property type="entry name" value="Orc3"/>
    <property type="match status" value="2"/>
</dbReference>
<protein>
    <recommendedName>
        <fullName evidence="3">Origin recognition complex subunit 3</fullName>
    </recommendedName>
</protein>